<organism evidence="3 4">
    <name type="scientific">Biformimicrobium ophioploci</name>
    <dbReference type="NCBI Taxonomy" id="3036711"/>
    <lineage>
        <taxon>Bacteria</taxon>
        <taxon>Pseudomonadati</taxon>
        <taxon>Pseudomonadota</taxon>
        <taxon>Gammaproteobacteria</taxon>
        <taxon>Cellvibrionales</taxon>
        <taxon>Microbulbiferaceae</taxon>
        <taxon>Biformimicrobium</taxon>
    </lineage>
</organism>
<dbReference type="CDD" id="cd06558">
    <property type="entry name" value="crotonase-like"/>
    <property type="match status" value="1"/>
</dbReference>
<keyword evidence="4" id="KW-1185">Reference proteome</keyword>
<dbReference type="SUPFAM" id="SSF52096">
    <property type="entry name" value="ClpP/crotonase"/>
    <property type="match status" value="1"/>
</dbReference>
<evidence type="ECO:0000256" key="2">
    <source>
        <dbReference type="RuleBase" id="RU003707"/>
    </source>
</evidence>
<reference evidence="3 4" key="1">
    <citation type="submission" date="2023-04" db="EMBL/GenBank/DDBJ databases">
        <title>Marinobulbifer ophiurae gen. nov., sp. Nov., isolate from tissue of brittle star Ophioplocus japonicus.</title>
        <authorList>
            <person name="Kawano K."/>
            <person name="Sawayama S."/>
            <person name="Nakagawa S."/>
        </authorList>
    </citation>
    <scope>NUCLEOTIDE SEQUENCE [LARGE SCALE GENOMIC DNA]</scope>
    <source>
        <strain evidence="3 4">NKW57</strain>
    </source>
</reference>
<comment type="similarity">
    <text evidence="1 2">Belongs to the enoyl-CoA hydratase/isomerase family.</text>
</comment>
<dbReference type="InterPro" id="IPR018376">
    <property type="entry name" value="Enoyl-CoA_hyd/isom_CS"/>
</dbReference>
<dbReference type="InterPro" id="IPR014748">
    <property type="entry name" value="Enoyl-CoA_hydra_C"/>
</dbReference>
<dbReference type="RefSeq" id="WP_285762796.1">
    <property type="nucleotide sequence ID" value="NZ_BSYJ01000001.1"/>
</dbReference>
<evidence type="ECO:0000313" key="3">
    <source>
        <dbReference type="EMBL" id="GMG86293.1"/>
    </source>
</evidence>
<gene>
    <name evidence="3" type="ORF">MNKW57_06140</name>
</gene>
<evidence type="ECO:0000256" key="1">
    <source>
        <dbReference type="ARBA" id="ARBA00005254"/>
    </source>
</evidence>
<dbReference type="Gene3D" id="1.10.12.10">
    <property type="entry name" value="Lyase 2-enoyl-coa Hydratase, Chain A, domain 2"/>
    <property type="match status" value="1"/>
</dbReference>
<accession>A0ABQ6LW48</accession>
<dbReference type="PANTHER" id="PTHR42964">
    <property type="entry name" value="ENOYL-COA HYDRATASE"/>
    <property type="match status" value="1"/>
</dbReference>
<sequence>MDKPVGKIDLELDGALARVTINNPDQRNAMSKSMWLQLAETLDCVAANDDVRALVITGAGSRAFCAGANIDELAAAFGDAEEMQAQNRLIRDVQIQLQRLPRPTVALVRGACYGGGCGLAMACDVRIADSAAQFAITPARLGILYSLEDTRRLVSVVGVAAARELLLTGLPVSAERARAIGLVQHVADEKALSAVEQEICAALLANSQYSLRWTKRTIDYLAFEGMQGVAQPQDTPESLAQAFDAAFEGGDFQEGSAAFLQRRKASFHWPKK</sequence>
<dbReference type="InterPro" id="IPR051683">
    <property type="entry name" value="Enoyl-CoA_Hydratase/Isomerase"/>
</dbReference>
<dbReference type="InterPro" id="IPR029045">
    <property type="entry name" value="ClpP/crotonase-like_dom_sf"/>
</dbReference>
<name>A0ABQ6LW48_9GAMM</name>
<dbReference type="EMBL" id="BSYJ01000001">
    <property type="protein sequence ID" value="GMG86293.1"/>
    <property type="molecule type" value="Genomic_DNA"/>
</dbReference>
<proteinExistence type="inferred from homology"/>
<dbReference type="InterPro" id="IPR001753">
    <property type="entry name" value="Enoyl-CoA_hydra/iso"/>
</dbReference>
<dbReference type="Proteomes" id="UP001224392">
    <property type="component" value="Unassembled WGS sequence"/>
</dbReference>
<dbReference type="Gene3D" id="3.90.226.10">
    <property type="entry name" value="2-enoyl-CoA Hydratase, Chain A, domain 1"/>
    <property type="match status" value="1"/>
</dbReference>
<comment type="caution">
    <text evidence="3">The sequence shown here is derived from an EMBL/GenBank/DDBJ whole genome shotgun (WGS) entry which is preliminary data.</text>
</comment>
<dbReference type="PANTHER" id="PTHR42964:SF1">
    <property type="entry name" value="POLYKETIDE BIOSYNTHESIS ENOYL-COA HYDRATASE PKSH-RELATED"/>
    <property type="match status" value="1"/>
</dbReference>
<dbReference type="PROSITE" id="PS00166">
    <property type="entry name" value="ENOYL_COA_HYDRATASE"/>
    <property type="match status" value="1"/>
</dbReference>
<evidence type="ECO:0000313" key="4">
    <source>
        <dbReference type="Proteomes" id="UP001224392"/>
    </source>
</evidence>
<dbReference type="Pfam" id="PF00378">
    <property type="entry name" value="ECH_1"/>
    <property type="match status" value="1"/>
</dbReference>
<protein>
    <submittedName>
        <fullName evidence="3">Enoyl-CoA hydratase-related protein</fullName>
    </submittedName>
</protein>